<proteinExistence type="predicted"/>
<dbReference type="RefSeq" id="XP_005773096.1">
    <property type="nucleotide sequence ID" value="XM_005773039.1"/>
</dbReference>
<dbReference type="PaxDb" id="2903-EOD20667"/>
<organism evidence="1 2">
    <name type="scientific">Emiliania huxleyi (strain CCMP1516)</name>
    <dbReference type="NCBI Taxonomy" id="280463"/>
    <lineage>
        <taxon>Eukaryota</taxon>
        <taxon>Haptista</taxon>
        <taxon>Haptophyta</taxon>
        <taxon>Prymnesiophyceae</taxon>
        <taxon>Isochrysidales</taxon>
        <taxon>Noelaerhabdaceae</taxon>
        <taxon>Emiliania</taxon>
    </lineage>
</organism>
<reference evidence="1" key="2">
    <citation type="submission" date="2024-10" db="UniProtKB">
        <authorList>
            <consortium name="EnsemblProtists"/>
        </authorList>
    </citation>
    <scope>IDENTIFICATION</scope>
</reference>
<dbReference type="InterPro" id="IPR019410">
    <property type="entry name" value="Methyltransf_16"/>
</dbReference>
<dbReference type="InterPro" id="IPR029063">
    <property type="entry name" value="SAM-dependent_MTases_sf"/>
</dbReference>
<evidence type="ECO:0000313" key="2">
    <source>
        <dbReference type="Proteomes" id="UP000013827"/>
    </source>
</evidence>
<keyword evidence="2" id="KW-1185">Reference proteome</keyword>
<dbReference type="PANTHER" id="PTHR14614">
    <property type="entry name" value="HEPATOCELLULAR CARCINOMA-ASSOCIATED ANTIGEN"/>
    <property type="match status" value="1"/>
</dbReference>
<reference evidence="2" key="1">
    <citation type="journal article" date="2013" name="Nature">
        <title>Pan genome of the phytoplankton Emiliania underpins its global distribution.</title>
        <authorList>
            <person name="Read B.A."/>
            <person name="Kegel J."/>
            <person name="Klute M.J."/>
            <person name="Kuo A."/>
            <person name="Lefebvre S.C."/>
            <person name="Maumus F."/>
            <person name="Mayer C."/>
            <person name="Miller J."/>
            <person name="Monier A."/>
            <person name="Salamov A."/>
            <person name="Young J."/>
            <person name="Aguilar M."/>
            <person name="Claverie J.M."/>
            <person name="Frickenhaus S."/>
            <person name="Gonzalez K."/>
            <person name="Herman E.K."/>
            <person name="Lin Y.C."/>
            <person name="Napier J."/>
            <person name="Ogata H."/>
            <person name="Sarno A.F."/>
            <person name="Shmutz J."/>
            <person name="Schroeder D."/>
            <person name="de Vargas C."/>
            <person name="Verret F."/>
            <person name="von Dassow P."/>
            <person name="Valentin K."/>
            <person name="Van de Peer Y."/>
            <person name="Wheeler G."/>
            <person name="Dacks J.B."/>
            <person name="Delwiche C.F."/>
            <person name="Dyhrman S.T."/>
            <person name="Glockner G."/>
            <person name="John U."/>
            <person name="Richards T."/>
            <person name="Worden A.Z."/>
            <person name="Zhang X."/>
            <person name="Grigoriev I.V."/>
            <person name="Allen A.E."/>
            <person name="Bidle K."/>
            <person name="Borodovsky M."/>
            <person name="Bowler C."/>
            <person name="Brownlee C."/>
            <person name="Cock J.M."/>
            <person name="Elias M."/>
            <person name="Gladyshev V.N."/>
            <person name="Groth M."/>
            <person name="Guda C."/>
            <person name="Hadaegh A."/>
            <person name="Iglesias-Rodriguez M.D."/>
            <person name="Jenkins J."/>
            <person name="Jones B.M."/>
            <person name="Lawson T."/>
            <person name="Leese F."/>
            <person name="Lindquist E."/>
            <person name="Lobanov A."/>
            <person name="Lomsadze A."/>
            <person name="Malik S.B."/>
            <person name="Marsh M.E."/>
            <person name="Mackinder L."/>
            <person name="Mock T."/>
            <person name="Mueller-Roeber B."/>
            <person name="Pagarete A."/>
            <person name="Parker M."/>
            <person name="Probert I."/>
            <person name="Quesneville H."/>
            <person name="Raines C."/>
            <person name="Rensing S.A."/>
            <person name="Riano-Pachon D.M."/>
            <person name="Richier S."/>
            <person name="Rokitta S."/>
            <person name="Shiraiwa Y."/>
            <person name="Soanes D.M."/>
            <person name="van der Giezen M."/>
            <person name="Wahlund T.M."/>
            <person name="Williams B."/>
            <person name="Wilson W."/>
            <person name="Wolfe G."/>
            <person name="Wurch L.L."/>
        </authorList>
    </citation>
    <scope>NUCLEOTIDE SEQUENCE</scope>
</reference>
<dbReference type="AlphaFoldDB" id="A0A0D3JAY2"/>
<dbReference type="KEGG" id="ehx:EMIHUDRAFT_241963"/>
<dbReference type="HOGENOM" id="CLU_1177256_0_0_1"/>
<dbReference type="Gene3D" id="3.40.50.150">
    <property type="entry name" value="Vaccinia Virus protein VP39"/>
    <property type="match status" value="1"/>
</dbReference>
<dbReference type="Proteomes" id="UP000013827">
    <property type="component" value="Unassembled WGS sequence"/>
</dbReference>
<protein>
    <recommendedName>
        <fullName evidence="3">Methyltransferase domain-containing protein</fullName>
    </recommendedName>
</protein>
<dbReference type="EnsemblProtists" id="EOD20667">
    <property type="protein sequence ID" value="EOD20667"/>
    <property type="gene ID" value="EMIHUDRAFT_241963"/>
</dbReference>
<dbReference type="GeneID" id="17266217"/>
<sequence>MMWSKLREYVALHERDDAGACGVGGEVWPAASALCEWLGNHSAEVCGSRILELGSGTGACGLYAAALGAASVQLTDGGPVELISLARANILRNRHLFRAGSSVEARRLRWEEHSPLPRDADLIIASDVWYRHADGAANAALARTLRELLDQPPKPRAIVAHEHRSREAPFDATLPRWDADDELLEGFAAAAREHGLRLEGLWSRRPRCHVRGSFRSWDADVSIVEVFAIQTPPTGE</sequence>
<dbReference type="Pfam" id="PF10294">
    <property type="entry name" value="Methyltransf_16"/>
    <property type="match status" value="1"/>
</dbReference>
<name>A0A0D3JAY2_EMIH1</name>
<dbReference type="SUPFAM" id="SSF53335">
    <property type="entry name" value="S-adenosyl-L-methionine-dependent methyltransferases"/>
    <property type="match status" value="1"/>
</dbReference>
<dbReference type="STRING" id="2903.R1CDY8"/>
<dbReference type="eggNOG" id="ENOG502SEYU">
    <property type="taxonomic scope" value="Eukaryota"/>
</dbReference>
<evidence type="ECO:0000313" key="1">
    <source>
        <dbReference type="EnsemblProtists" id="EOD20667"/>
    </source>
</evidence>
<accession>A0A0D3JAY2</accession>
<evidence type="ECO:0008006" key="3">
    <source>
        <dbReference type="Google" id="ProtNLM"/>
    </source>
</evidence>